<reference evidence="2 3" key="1">
    <citation type="submission" date="2023-03" db="EMBL/GenBank/DDBJ databases">
        <title>Complete genome sequence of Tepidibacter sp. SWIR-1, isolated from a deep-sea hydrothermal vent.</title>
        <authorList>
            <person name="Li X."/>
        </authorList>
    </citation>
    <scope>NUCLEOTIDE SEQUENCE [LARGE SCALE GENOMIC DNA]</scope>
    <source>
        <strain evidence="2 3">SWIR-1</strain>
    </source>
</reference>
<dbReference type="RefSeq" id="WP_277734538.1">
    <property type="nucleotide sequence ID" value="NZ_CP120733.1"/>
</dbReference>
<name>A0ABY8ELA8_9FIRM</name>
<evidence type="ECO:0000313" key="2">
    <source>
        <dbReference type="EMBL" id="WFD12225.1"/>
    </source>
</evidence>
<dbReference type="EMBL" id="CP120733">
    <property type="protein sequence ID" value="WFD12225.1"/>
    <property type="molecule type" value="Genomic_DNA"/>
</dbReference>
<proteinExistence type="predicted"/>
<protein>
    <submittedName>
        <fullName evidence="2">Uncharacterized protein</fullName>
    </submittedName>
</protein>
<evidence type="ECO:0000313" key="3">
    <source>
        <dbReference type="Proteomes" id="UP001222800"/>
    </source>
</evidence>
<feature type="region of interest" description="Disordered" evidence="1">
    <location>
        <begin position="104"/>
        <end position="127"/>
    </location>
</feature>
<dbReference type="Proteomes" id="UP001222800">
    <property type="component" value="Chromosome"/>
</dbReference>
<feature type="compositionally biased region" description="Basic and acidic residues" evidence="1">
    <location>
        <begin position="110"/>
        <end position="127"/>
    </location>
</feature>
<sequence length="127" mass="14451">MKPVKTDTSNITFVGEGCEDLPGTRYMCDDGVTPGIETVWELSEEEKQQVLESGRIYLYIMGRTVQPCFLATESAIRMDEEPEISQEDLKYLKDAAEQESVERLTNAQIKVEKDGEDNENHESKEQN</sequence>
<gene>
    <name evidence="2" type="ORF">P4S50_09110</name>
</gene>
<organism evidence="2 3">
    <name type="scientific">Tepidibacter hydrothermalis</name>
    <dbReference type="NCBI Taxonomy" id="3036126"/>
    <lineage>
        <taxon>Bacteria</taxon>
        <taxon>Bacillati</taxon>
        <taxon>Bacillota</taxon>
        <taxon>Clostridia</taxon>
        <taxon>Peptostreptococcales</taxon>
        <taxon>Peptostreptococcaceae</taxon>
        <taxon>Tepidibacter</taxon>
    </lineage>
</organism>
<keyword evidence="3" id="KW-1185">Reference proteome</keyword>
<evidence type="ECO:0000256" key="1">
    <source>
        <dbReference type="SAM" id="MobiDB-lite"/>
    </source>
</evidence>
<accession>A0ABY8ELA8</accession>